<feature type="compositionally biased region" description="Polar residues" evidence="1">
    <location>
        <begin position="1"/>
        <end position="10"/>
    </location>
</feature>
<evidence type="ECO:0000313" key="2">
    <source>
        <dbReference type="EMBL" id="EDU91245.1"/>
    </source>
</evidence>
<comment type="caution">
    <text evidence="2">The sequence shown here is derived from an EMBL/GenBank/DDBJ whole genome shotgun (WGS) entry which is preliminary data.</text>
</comment>
<dbReference type="EMBL" id="ABHU01000007">
    <property type="protein sequence ID" value="EDU91245.1"/>
    <property type="molecule type" value="Genomic_DNA"/>
</dbReference>
<dbReference type="BioCyc" id="ECOL478008-HMP:G76-484926-MONOMER"/>
<evidence type="ECO:0000256" key="1">
    <source>
        <dbReference type="SAM" id="MobiDB-lite"/>
    </source>
</evidence>
<reference evidence="2 3" key="1">
    <citation type="journal article" date="2011" name="Appl. Environ. Microbiol.">
        <title>Genome signatures of Escherichia coli O157:H7 isolates from the bovine host reservoir.</title>
        <authorList>
            <person name="Eppinger M."/>
            <person name="Mammel M.K."/>
            <person name="Leclerc J.E."/>
            <person name="Ravel J."/>
            <person name="Cebula T.A."/>
        </authorList>
    </citation>
    <scope>NUCLEOTIDE SEQUENCE [LARGE SCALE GENOMIC DNA]</scope>
    <source>
        <strain evidence="2 3">EC869</strain>
    </source>
</reference>
<gene>
    <name evidence="2" type="ORF">ECH7EC869_2068</name>
</gene>
<protein>
    <submittedName>
        <fullName evidence="2">Uncharacterized protein</fullName>
    </submittedName>
</protein>
<feature type="region of interest" description="Disordered" evidence="1">
    <location>
        <begin position="1"/>
        <end position="21"/>
    </location>
</feature>
<dbReference type="AlphaFoldDB" id="A0A0H3PQ90"/>
<name>A0A0H3PQ90_ECO5C</name>
<proteinExistence type="predicted"/>
<evidence type="ECO:0000313" key="3">
    <source>
        <dbReference type="Proteomes" id="UP000004641"/>
    </source>
</evidence>
<sequence length="51" mass="5217">MKTLPNSTLAPVTVQGGGASTSTRKTIATDLLPAITGVLTMLHSNNHAQAE</sequence>
<accession>A0A0H3PQ90</accession>
<dbReference type="Proteomes" id="UP000004641">
    <property type="component" value="Unassembled WGS sequence"/>
</dbReference>
<organism evidence="2 3">
    <name type="scientific">Escherichia coli O157:H7 (strain EC869)</name>
    <dbReference type="NCBI Taxonomy" id="478008"/>
    <lineage>
        <taxon>Bacteria</taxon>
        <taxon>Pseudomonadati</taxon>
        <taxon>Pseudomonadota</taxon>
        <taxon>Gammaproteobacteria</taxon>
        <taxon>Enterobacterales</taxon>
        <taxon>Enterobacteriaceae</taxon>
        <taxon>Escherichia</taxon>
    </lineage>
</organism>